<comment type="caution">
    <text evidence="1">The sequence shown here is derived from an EMBL/GenBank/DDBJ whole genome shotgun (WGS) entry which is preliminary data.</text>
</comment>
<sequence length="147" mass="16926">FLSLNKSTSYLSLYKVIKPFTHHKAYYLNRFSPFFSSCPFLKYCMSYSMSLGYIVLDSGTVKEYSHPHYLLQNSNSLFYKMVEQLGEAEVTALTERAKQVRLLQRVVIKVCLQGSQPSPDLHQVSGNKHSVPFSIRSLWRLSVMTES</sequence>
<dbReference type="Proteomes" id="UP000326458">
    <property type="component" value="Unassembled WGS sequence"/>
</dbReference>
<organism evidence="1 2">
    <name type="scientific">Muntiacus muntjak</name>
    <name type="common">Barking deer</name>
    <name type="synonym">Indian muntjac</name>
    <dbReference type="NCBI Taxonomy" id="9888"/>
    <lineage>
        <taxon>Eukaryota</taxon>
        <taxon>Metazoa</taxon>
        <taxon>Chordata</taxon>
        <taxon>Craniata</taxon>
        <taxon>Vertebrata</taxon>
        <taxon>Euteleostomi</taxon>
        <taxon>Mammalia</taxon>
        <taxon>Eutheria</taxon>
        <taxon>Laurasiatheria</taxon>
        <taxon>Artiodactyla</taxon>
        <taxon>Ruminantia</taxon>
        <taxon>Pecora</taxon>
        <taxon>Cervidae</taxon>
        <taxon>Muntiacinae</taxon>
        <taxon>Muntiacus</taxon>
    </lineage>
</organism>
<accession>A0A5N3UK39</accession>
<proteinExistence type="predicted"/>
<gene>
    <name evidence="1" type="ORF">FD754_025484</name>
</gene>
<evidence type="ECO:0000313" key="1">
    <source>
        <dbReference type="EMBL" id="KAB0336892.1"/>
    </source>
</evidence>
<dbReference type="EMBL" id="VCEA01014976">
    <property type="protein sequence ID" value="KAB0336892.1"/>
    <property type="molecule type" value="Genomic_DNA"/>
</dbReference>
<keyword evidence="2" id="KW-1185">Reference proteome</keyword>
<feature type="non-terminal residue" evidence="1">
    <location>
        <position position="1"/>
    </location>
</feature>
<protein>
    <submittedName>
        <fullName evidence="1">Uncharacterized protein</fullName>
    </submittedName>
</protein>
<name>A0A5N3UK39_MUNMU</name>
<dbReference type="AlphaFoldDB" id="A0A5N3UK39"/>
<reference evidence="1 2" key="1">
    <citation type="submission" date="2019-06" db="EMBL/GenBank/DDBJ databases">
        <title>Discovery of a novel chromosome fission-fusion reversal in muntjac.</title>
        <authorList>
            <person name="Mudd A.B."/>
            <person name="Bredeson J.V."/>
            <person name="Baum R."/>
            <person name="Hockemeyer D."/>
            <person name="Rokhsar D.S."/>
        </authorList>
    </citation>
    <scope>NUCLEOTIDE SEQUENCE [LARGE SCALE GENOMIC DNA]</scope>
    <source>
        <strain evidence="1">UTSW_UCB_Mm</strain>
        <tissue evidence="1">Fibroblast cell line</tissue>
    </source>
</reference>
<evidence type="ECO:0000313" key="2">
    <source>
        <dbReference type="Proteomes" id="UP000326458"/>
    </source>
</evidence>